<evidence type="ECO:0000256" key="1">
    <source>
        <dbReference type="SAM" id="SignalP"/>
    </source>
</evidence>
<sequence>MKLFAFLLAAVAMLTAGAADDPNRFEPRASEPYAIRGGLPNFYRKLHDGKDVRIAYFGGSITAQNGWRVQSLDYFRKLFQNAKISEINAAIGGTGSDLGVFRLDADVLVHKPDLVFVEFAVNDAGARPLNIRRSMEGIVRQIRKRFPETDICFVYTVTAASVNDFKNGKLPRSASVMEEIADHYAIPTVNMSYEVARLEKEGKLTMKDARQVMTRVSGDELNVESKIPTGEDGKIPFAGDGVHPYTNTGHVIYTQSLMRALPVIGKAGTPGPHPLPAPLRADCWDNTSAVPLNASGITLNGPYTELPATDPAARQFANRLPALWRFEPGASIEFKFKGTKAMLYDLYGPDSAMIEVTVDGKSRRLRRMDGYCTYRRLALCPLADNLPDEVHTVKITVLPEKFDKREVLFERNRGDFDKNPGKYAPYYYYAGKLFLVGELVK</sequence>
<feature type="domain" description="SGNH hydrolase-type esterase" evidence="2">
    <location>
        <begin position="57"/>
        <end position="195"/>
    </location>
</feature>
<dbReference type="RefSeq" id="WP_116885589.1">
    <property type="nucleotide sequence ID" value="NZ_CALXNT010000105.1"/>
</dbReference>
<dbReference type="Pfam" id="PF13472">
    <property type="entry name" value="Lipase_GDSL_2"/>
    <property type="match status" value="1"/>
</dbReference>
<dbReference type="InterPro" id="IPR013830">
    <property type="entry name" value="SGNH_hydro"/>
</dbReference>
<protein>
    <submittedName>
        <fullName evidence="3">Lysophospholipase L1-like esterase</fullName>
    </submittedName>
</protein>
<evidence type="ECO:0000313" key="4">
    <source>
        <dbReference type="Proteomes" id="UP000245959"/>
    </source>
</evidence>
<keyword evidence="1" id="KW-0732">Signal</keyword>
<dbReference type="PANTHER" id="PTHR34407">
    <property type="entry name" value="EXPRESSED PROTEIN"/>
    <property type="match status" value="1"/>
</dbReference>
<dbReference type="PANTHER" id="PTHR34407:SF1">
    <property type="entry name" value="SGNH HYDROLASE-TYPE ESTERASE DOMAIN-CONTAINING PROTEIN"/>
    <property type="match status" value="1"/>
</dbReference>
<evidence type="ECO:0000313" key="3">
    <source>
        <dbReference type="EMBL" id="PVY36065.1"/>
    </source>
</evidence>
<feature type="chain" id="PRO_5015514881" evidence="1">
    <location>
        <begin position="19"/>
        <end position="441"/>
    </location>
</feature>
<dbReference type="InterPro" id="IPR036514">
    <property type="entry name" value="SGNH_hydro_sf"/>
</dbReference>
<comment type="caution">
    <text evidence="3">The sequence shown here is derived from an EMBL/GenBank/DDBJ whole genome shotgun (WGS) entry which is preliminary data.</text>
</comment>
<dbReference type="Gene3D" id="3.40.50.1110">
    <property type="entry name" value="SGNH hydrolase"/>
    <property type="match status" value="1"/>
</dbReference>
<dbReference type="AlphaFoldDB" id="A0A2U1AI69"/>
<accession>A0A2U1AI69</accession>
<dbReference type="GO" id="GO:0016788">
    <property type="term" value="F:hydrolase activity, acting on ester bonds"/>
    <property type="evidence" value="ECO:0007669"/>
    <property type="project" value="UniProtKB-ARBA"/>
</dbReference>
<evidence type="ECO:0000259" key="2">
    <source>
        <dbReference type="Pfam" id="PF13472"/>
    </source>
</evidence>
<proteinExistence type="predicted"/>
<keyword evidence="4" id="KW-1185">Reference proteome</keyword>
<feature type="signal peptide" evidence="1">
    <location>
        <begin position="1"/>
        <end position="18"/>
    </location>
</feature>
<dbReference type="SUPFAM" id="SSF52266">
    <property type="entry name" value="SGNH hydrolase"/>
    <property type="match status" value="1"/>
</dbReference>
<dbReference type="Gene3D" id="2.60.120.260">
    <property type="entry name" value="Galactose-binding domain-like"/>
    <property type="match status" value="1"/>
</dbReference>
<dbReference type="CDD" id="cd00229">
    <property type="entry name" value="SGNH_hydrolase"/>
    <property type="match status" value="1"/>
</dbReference>
<dbReference type="Proteomes" id="UP000245959">
    <property type="component" value="Unassembled WGS sequence"/>
</dbReference>
<organism evidence="3 4">
    <name type="scientific">Victivallis vadensis</name>
    <dbReference type="NCBI Taxonomy" id="172901"/>
    <lineage>
        <taxon>Bacteria</taxon>
        <taxon>Pseudomonadati</taxon>
        <taxon>Lentisphaerota</taxon>
        <taxon>Lentisphaeria</taxon>
        <taxon>Victivallales</taxon>
        <taxon>Victivallaceae</taxon>
        <taxon>Victivallis</taxon>
    </lineage>
</organism>
<reference evidence="3 4" key="1">
    <citation type="submission" date="2018-04" db="EMBL/GenBank/DDBJ databases">
        <title>Genomic Encyclopedia of Type Strains, Phase IV (KMG-IV): sequencing the most valuable type-strain genomes for metagenomic binning, comparative biology and taxonomic classification.</title>
        <authorList>
            <person name="Goeker M."/>
        </authorList>
    </citation>
    <scope>NUCLEOTIDE SEQUENCE [LARGE SCALE GENOMIC DNA]</scope>
    <source>
        <strain evidence="3 4">DSM 14823</strain>
    </source>
</reference>
<dbReference type="GeneID" id="78296861"/>
<gene>
    <name evidence="3" type="ORF">C8D82_13729</name>
</gene>
<dbReference type="EMBL" id="QEKH01000037">
    <property type="protein sequence ID" value="PVY36065.1"/>
    <property type="molecule type" value="Genomic_DNA"/>
</dbReference>
<name>A0A2U1AI69_9BACT</name>